<dbReference type="InterPro" id="IPR029017">
    <property type="entry name" value="Enolase-like_N"/>
</dbReference>
<dbReference type="InterPro" id="IPR013342">
    <property type="entry name" value="Mandelate_racemase_C"/>
</dbReference>
<dbReference type="InterPro" id="IPR046945">
    <property type="entry name" value="RHMD-like"/>
</dbReference>
<dbReference type="AlphaFoldDB" id="A0A7W6KNY4"/>
<gene>
    <name evidence="5" type="ORF">GGR30_004628</name>
</gene>
<dbReference type="InterPro" id="IPR036849">
    <property type="entry name" value="Enolase-like_C_sf"/>
</dbReference>
<feature type="domain" description="Mandelate racemase/muconate lactonizing enzyme C-terminal" evidence="4">
    <location>
        <begin position="149"/>
        <end position="245"/>
    </location>
</feature>
<dbReference type="GO" id="GO:0009063">
    <property type="term" value="P:amino acid catabolic process"/>
    <property type="evidence" value="ECO:0007669"/>
    <property type="project" value="InterPro"/>
</dbReference>
<dbReference type="Gene3D" id="3.20.20.120">
    <property type="entry name" value="Enolase-like C-terminal domain"/>
    <property type="match status" value="1"/>
</dbReference>
<keyword evidence="5" id="KW-0413">Isomerase</keyword>
<dbReference type="PROSITE" id="PS00909">
    <property type="entry name" value="MR_MLE_2"/>
    <property type="match status" value="1"/>
</dbReference>
<keyword evidence="2" id="KW-0479">Metal-binding</keyword>
<proteinExistence type="predicted"/>
<dbReference type="Gene3D" id="3.30.390.10">
    <property type="entry name" value="Enolase-like, N-terminal domain"/>
    <property type="match status" value="1"/>
</dbReference>
<protein>
    <submittedName>
        <fullName evidence="5">D-galactarolactone cycloisomerase</fullName>
        <ecNumber evidence="5">5.5.1.-</ecNumber>
    </submittedName>
</protein>
<dbReference type="SFLD" id="SFLDS00001">
    <property type="entry name" value="Enolase"/>
    <property type="match status" value="1"/>
</dbReference>
<dbReference type="RefSeq" id="WP_183491545.1">
    <property type="nucleotide sequence ID" value="NZ_JACIDZ010000030.1"/>
</dbReference>
<comment type="cofactor">
    <cofactor evidence="1">
        <name>Mg(2+)</name>
        <dbReference type="ChEBI" id="CHEBI:18420"/>
    </cofactor>
</comment>
<evidence type="ECO:0000256" key="2">
    <source>
        <dbReference type="ARBA" id="ARBA00022723"/>
    </source>
</evidence>
<dbReference type="EC" id="5.5.1.-" evidence="5"/>
<dbReference type="SUPFAM" id="SSF51604">
    <property type="entry name" value="Enolase C-terminal domain-like"/>
    <property type="match status" value="1"/>
</dbReference>
<dbReference type="SFLD" id="SFLDG00179">
    <property type="entry name" value="mandelate_racemase"/>
    <property type="match status" value="1"/>
</dbReference>
<dbReference type="PANTHER" id="PTHR13794">
    <property type="entry name" value="ENOLASE SUPERFAMILY, MANDELATE RACEMASE"/>
    <property type="match status" value="1"/>
</dbReference>
<name>A0A7W6KNY4_9HYPH</name>
<reference evidence="5 6" key="1">
    <citation type="submission" date="2020-08" db="EMBL/GenBank/DDBJ databases">
        <title>Genomic Encyclopedia of Type Strains, Phase IV (KMG-IV): sequencing the most valuable type-strain genomes for metagenomic binning, comparative biology and taxonomic classification.</title>
        <authorList>
            <person name="Goeker M."/>
        </authorList>
    </citation>
    <scope>NUCLEOTIDE SEQUENCE [LARGE SCALE GENOMIC DNA]</scope>
    <source>
        <strain evidence="5 6">DSM 28101</strain>
    </source>
</reference>
<dbReference type="InterPro" id="IPR013341">
    <property type="entry name" value="Mandelate_racemase_N_dom"/>
</dbReference>
<comment type="caution">
    <text evidence="5">The sequence shown here is derived from an EMBL/GenBank/DDBJ whole genome shotgun (WGS) entry which is preliminary data.</text>
</comment>
<evidence type="ECO:0000256" key="3">
    <source>
        <dbReference type="ARBA" id="ARBA00022842"/>
    </source>
</evidence>
<dbReference type="PANTHER" id="PTHR13794:SF58">
    <property type="entry name" value="MITOCHONDRIAL ENOLASE SUPERFAMILY MEMBER 1"/>
    <property type="match status" value="1"/>
</dbReference>
<dbReference type="GO" id="GO:0000287">
    <property type="term" value="F:magnesium ion binding"/>
    <property type="evidence" value="ECO:0007669"/>
    <property type="project" value="UniProtKB-ARBA"/>
</dbReference>
<dbReference type="GO" id="GO:0016052">
    <property type="term" value="P:carbohydrate catabolic process"/>
    <property type="evidence" value="ECO:0007669"/>
    <property type="project" value="TreeGrafter"/>
</dbReference>
<dbReference type="SUPFAM" id="SSF54826">
    <property type="entry name" value="Enolase N-terminal domain-like"/>
    <property type="match status" value="1"/>
</dbReference>
<dbReference type="GO" id="GO:0016853">
    <property type="term" value="F:isomerase activity"/>
    <property type="evidence" value="ECO:0007669"/>
    <property type="project" value="UniProtKB-KW"/>
</dbReference>
<evidence type="ECO:0000313" key="5">
    <source>
        <dbReference type="EMBL" id="MBB4124668.1"/>
    </source>
</evidence>
<evidence type="ECO:0000256" key="1">
    <source>
        <dbReference type="ARBA" id="ARBA00001946"/>
    </source>
</evidence>
<dbReference type="Pfam" id="PF02746">
    <property type="entry name" value="MR_MLE_N"/>
    <property type="match status" value="1"/>
</dbReference>
<evidence type="ECO:0000259" key="4">
    <source>
        <dbReference type="SMART" id="SM00922"/>
    </source>
</evidence>
<dbReference type="InterPro" id="IPR029065">
    <property type="entry name" value="Enolase_C-like"/>
</dbReference>
<dbReference type="GO" id="GO:0016836">
    <property type="term" value="F:hydro-lyase activity"/>
    <property type="evidence" value="ECO:0007669"/>
    <property type="project" value="TreeGrafter"/>
</dbReference>
<dbReference type="InterPro" id="IPR018110">
    <property type="entry name" value="Mandel_Rmase/mucon_lact_enz_CS"/>
</dbReference>
<keyword evidence="3" id="KW-0460">Magnesium</keyword>
<dbReference type="Pfam" id="PF13378">
    <property type="entry name" value="MR_MLE_C"/>
    <property type="match status" value="1"/>
</dbReference>
<dbReference type="SMART" id="SM00922">
    <property type="entry name" value="MR_MLE"/>
    <property type="match status" value="1"/>
</dbReference>
<evidence type="ECO:0000313" key="6">
    <source>
        <dbReference type="Proteomes" id="UP000530571"/>
    </source>
</evidence>
<organism evidence="5 6">
    <name type="scientific">Martelella radicis</name>
    <dbReference type="NCBI Taxonomy" id="1397476"/>
    <lineage>
        <taxon>Bacteria</taxon>
        <taxon>Pseudomonadati</taxon>
        <taxon>Pseudomonadota</taxon>
        <taxon>Alphaproteobacteria</taxon>
        <taxon>Hyphomicrobiales</taxon>
        <taxon>Aurantimonadaceae</taxon>
        <taxon>Martelella</taxon>
    </lineage>
</organism>
<keyword evidence="6" id="KW-1185">Reference proteome</keyword>
<dbReference type="CDD" id="cd03316">
    <property type="entry name" value="MR_like"/>
    <property type="match status" value="1"/>
</dbReference>
<sequence length="382" mass="41396">MTERDRISRIEGFEVACDMPAPAGNALRVFSRRGALLIRLSTEAGHVGWGETWAFPGPASAFIQDVLAPDILGRAADAPLALQQTLLQKVIPDRRGQAHMAISAIDIACWDLFGRMTARSVSALQGGPLRRDVLTYASGPLLAAGADRYTGFGAALERYRDLGFRAFKIRVGIDPDQDERAIRLAREIVGPEAPLMIDLNEASTLHDAIELTRRVSDCHLGWVEEPLPHDDLPGYRRLAGRMNLPISGGESFCGVQAFRDSMQTGALDIVQPDIALCGGITETLRISALADAFGVRIAPHVWGTGVNMLAALQVCALLRSRAGSVPMPMLEYDMSHNPLREAIFAGRPDANGLIAIPEGPGLGHDISVDQIDPFITRHWVMD</sequence>
<accession>A0A7W6KNY4</accession>
<dbReference type="EMBL" id="JACIDZ010000030">
    <property type="protein sequence ID" value="MBB4124668.1"/>
    <property type="molecule type" value="Genomic_DNA"/>
</dbReference>
<dbReference type="Proteomes" id="UP000530571">
    <property type="component" value="Unassembled WGS sequence"/>
</dbReference>